<dbReference type="InterPro" id="IPR042791">
    <property type="entry name" value="CDK5RAP2"/>
</dbReference>
<feature type="region of interest" description="Disordered" evidence="18">
    <location>
        <begin position="1717"/>
        <end position="1756"/>
    </location>
</feature>
<feature type="compositionally biased region" description="Acidic residues" evidence="18">
    <location>
        <begin position="72"/>
        <end position="98"/>
    </location>
</feature>
<dbReference type="FunFam" id="2.10.25.10:FF:000094">
    <property type="entry name" value="Laminin subunit alpha-2"/>
    <property type="match status" value="1"/>
</dbReference>
<keyword evidence="9" id="KW-0677">Repeat</keyword>
<feature type="coiled-coil region" evidence="17">
    <location>
        <begin position="468"/>
        <end position="502"/>
    </location>
</feature>
<feature type="disulfide bond" evidence="16">
    <location>
        <begin position="275"/>
        <end position="284"/>
    </location>
</feature>
<dbReference type="GO" id="GO:0007059">
    <property type="term" value="P:chromosome segregation"/>
    <property type="evidence" value="ECO:0007669"/>
    <property type="project" value="Ensembl"/>
</dbReference>
<feature type="domain" description="Laminin EGF-like" evidence="20">
    <location>
        <begin position="301"/>
        <end position="353"/>
    </location>
</feature>
<dbReference type="GO" id="GO:0048471">
    <property type="term" value="C:perinuclear region of cytoplasm"/>
    <property type="evidence" value="ECO:0007669"/>
    <property type="project" value="Ensembl"/>
</dbReference>
<dbReference type="GO" id="GO:0043015">
    <property type="term" value="F:gamma-tubulin binding"/>
    <property type="evidence" value="ECO:0007669"/>
    <property type="project" value="Ensembl"/>
</dbReference>
<evidence type="ECO:0000313" key="21">
    <source>
        <dbReference type="Ensembl" id="ENSTGUP00000031726.1"/>
    </source>
</evidence>
<dbReference type="Pfam" id="PF07989">
    <property type="entry name" value="Cnn_1N"/>
    <property type="match status" value="1"/>
</dbReference>
<keyword evidence="8 19" id="KW-0732">Signal</keyword>
<dbReference type="InterPro" id="IPR012943">
    <property type="entry name" value="Cnn_1N"/>
</dbReference>
<feature type="signal peptide" evidence="19">
    <location>
        <begin position="1"/>
        <end position="23"/>
    </location>
</feature>
<feature type="region of interest" description="Disordered" evidence="18">
    <location>
        <begin position="2059"/>
        <end position="2082"/>
    </location>
</feature>
<feature type="disulfide bond" evidence="16">
    <location>
        <begin position="221"/>
        <end position="230"/>
    </location>
</feature>
<feature type="disulfide bond" evidence="16">
    <location>
        <begin position="233"/>
        <end position="247"/>
    </location>
</feature>
<dbReference type="GO" id="GO:0005829">
    <property type="term" value="C:cytosol"/>
    <property type="evidence" value="ECO:0007669"/>
    <property type="project" value="Ensembl"/>
</dbReference>
<feature type="disulfide bond" evidence="16">
    <location>
        <begin position="175"/>
        <end position="184"/>
    </location>
</feature>
<feature type="region of interest" description="Disordered" evidence="18">
    <location>
        <begin position="25"/>
        <end position="104"/>
    </location>
</feature>
<dbReference type="GO" id="GO:0000132">
    <property type="term" value="P:establishment of mitotic spindle orientation"/>
    <property type="evidence" value="ECO:0007669"/>
    <property type="project" value="Ensembl"/>
</dbReference>
<dbReference type="InterPro" id="IPR002049">
    <property type="entry name" value="LE_dom"/>
</dbReference>
<reference evidence="21 22" key="1">
    <citation type="journal article" date="2010" name="Nature">
        <title>The genome of a songbird.</title>
        <authorList>
            <person name="Warren W.C."/>
            <person name="Clayton D.F."/>
            <person name="Ellegren H."/>
            <person name="Arnold A.P."/>
            <person name="Hillier L.W."/>
            <person name="Kunstner A."/>
            <person name="Searle S."/>
            <person name="White S."/>
            <person name="Vilella A.J."/>
            <person name="Fairley S."/>
            <person name="Heger A."/>
            <person name="Kong L."/>
            <person name="Ponting C.P."/>
            <person name="Jarvis E.D."/>
            <person name="Mello C.V."/>
            <person name="Minx P."/>
            <person name="Lovell P."/>
            <person name="Velho T.A."/>
            <person name="Ferris M."/>
            <person name="Balakrishnan C.N."/>
            <person name="Sinha S."/>
            <person name="Blatti C."/>
            <person name="London S.E."/>
            <person name="Li Y."/>
            <person name="Lin Y.C."/>
            <person name="George J."/>
            <person name="Sweedler J."/>
            <person name="Southey B."/>
            <person name="Gunaratne P."/>
            <person name="Watson M."/>
            <person name="Nam K."/>
            <person name="Backstrom N."/>
            <person name="Smeds L."/>
            <person name="Nabholz B."/>
            <person name="Itoh Y."/>
            <person name="Whitney O."/>
            <person name="Pfenning A.R."/>
            <person name="Howard J."/>
            <person name="Volker M."/>
            <person name="Skinner B.M."/>
            <person name="Griffin D.K."/>
            <person name="Ye L."/>
            <person name="McLaren W.M."/>
            <person name="Flicek P."/>
            <person name="Quesada V."/>
            <person name="Velasco G."/>
            <person name="Lopez-Otin C."/>
            <person name="Puente X.S."/>
            <person name="Olender T."/>
            <person name="Lancet D."/>
            <person name="Smit A.F."/>
            <person name="Hubley R."/>
            <person name="Konkel M.K."/>
            <person name="Walker J.A."/>
            <person name="Batzer M.A."/>
            <person name="Gu W."/>
            <person name="Pollock D.D."/>
            <person name="Chen L."/>
            <person name="Cheng Z."/>
            <person name="Eichler E.E."/>
            <person name="Stapley J."/>
            <person name="Slate J."/>
            <person name="Ekblom R."/>
            <person name="Birkhead T."/>
            <person name="Burke T."/>
            <person name="Burt D."/>
            <person name="Scharff C."/>
            <person name="Adam I."/>
            <person name="Richard H."/>
            <person name="Sultan M."/>
            <person name="Soldatov A."/>
            <person name="Lehrach H."/>
            <person name="Edwards S.V."/>
            <person name="Yang S.P."/>
            <person name="Li X."/>
            <person name="Graves T."/>
            <person name="Fulton L."/>
            <person name="Nelson J."/>
            <person name="Chinwalla A."/>
            <person name="Hou S."/>
            <person name="Mardis E.R."/>
            <person name="Wilson R.K."/>
        </authorList>
    </citation>
    <scope>NUCLEOTIDE SEQUENCE [LARGE SCALE GENOMIC DNA]</scope>
</reference>
<evidence type="ECO:0000259" key="20">
    <source>
        <dbReference type="PROSITE" id="PS50027"/>
    </source>
</evidence>
<dbReference type="GO" id="GO:0007420">
    <property type="term" value="P:brain development"/>
    <property type="evidence" value="ECO:0007669"/>
    <property type="project" value="Ensembl"/>
</dbReference>
<dbReference type="SMART" id="SM00180">
    <property type="entry name" value="EGF_Lam"/>
    <property type="match status" value="5"/>
</dbReference>
<evidence type="ECO:0000256" key="11">
    <source>
        <dbReference type="ARBA" id="ARBA00023034"/>
    </source>
</evidence>
<dbReference type="Pfam" id="PF23246">
    <property type="entry name" value="CC_CDK5RAP2"/>
    <property type="match status" value="1"/>
</dbReference>
<dbReference type="PANTHER" id="PTHR46930:SF1">
    <property type="entry name" value="CDK5 REGULATORY SUBUNIT-ASSOCIATED PROTEIN 2"/>
    <property type="match status" value="1"/>
</dbReference>
<evidence type="ECO:0000256" key="17">
    <source>
        <dbReference type="SAM" id="Coils"/>
    </source>
</evidence>
<evidence type="ECO:0000256" key="1">
    <source>
        <dbReference type="ARBA" id="ARBA00004245"/>
    </source>
</evidence>
<dbReference type="PROSITE" id="PS01248">
    <property type="entry name" value="EGF_LAM_1"/>
    <property type="match status" value="3"/>
</dbReference>
<dbReference type="Gene3D" id="2.10.25.10">
    <property type="entry name" value="Laminin"/>
    <property type="match status" value="5"/>
</dbReference>
<keyword evidence="7" id="KW-0597">Phosphoprotein</keyword>
<dbReference type="GO" id="GO:0031116">
    <property type="term" value="P:positive regulation of microtubule polymerization"/>
    <property type="evidence" value="ECO:0007669"/>
    <property type="project" value="Ensembl"/>
</dbReference>
<feature type="domain" description="Laminin EGF-like" evidence="20">
    <location>
        <begin position="155"/>
        <end position="201"/>
    </location>
</feature>
<dbReference type="Pfam" id="PF24973">
    <property type="entry name" value="EGF_LMN_ATRN"/>
    <property type="match status" value="1"/>
</dbReference>
<organism evidence="21 22">
    <name type="scientific">Taeniopygia guttata</name>
    <name type="common">Zebra finch</name>
    <name type="synonym">Poephila guttata</name>
    <dbReference type="NCBI Taxonomy" id="59729"/>
    <lineage>
        <taxon>Eukaryota</taxon>
        <taxon>Metazoa</taxon>
        <taxon>Chordata</taxon>
        <taxon>Craniata</taxon>
        <taxon>Vertebrata</taxon>
        <taxon>Euteleostomi</taxon>
        <taxon>Archelosauria</taxon>
        <taxon>Archosauria</taxon>
        <taxon>Dinosauria</taxon>
        <taxon>Saurischia</taxon>
        <taxon>Theropoda</taxon>
        <taxon>Coelurosauria</taxon>
        <taxon>Aves</taxon>
        <taxon>Neognathae</taxon>
        <taxon>Neoaves</taxon>
        <taxon>Telluraves</taxon>
        <taxon>Australaves</taxon>
        <taxon>Passeriformes</taxon>
        <taxon>Passeroidea</taxon>
        <taxon>Estrildidae</taxon>
        <taxon>Estrildinae</taxon>
        <taxon>Taeniopygia</taxon>
    </lineage>
</organism>
<evidence type="ECO:0000313" key="22">
    <source>
        <dbReference type="Proteomes" id="UP000007754"/>
    </source>
</evidence>
<feature type="coiled-coil region" evidence="17">
    <location>
        <begin position="803"/>
        <end position="940"/>
    </location>
</feature>
<dbReference type="PROSITE" id="PS50027">
    <property type="entry name" value="EGF_LAM_2"/>
    <property type="match status" value="5"/>
</dbReference>
<reference evidence="21" key="3">
    <citation type="submission" date="2025-09" db="UniProtKB">
        <authorList>
            <consortium name="Ensembl"/>
        </authorList>
    </citation>
    <scope>IDENTIFICATION</scope>
</reference>
<comment type="caution">
    <text evidence="16">Lacks conserved residue(s) required for the propagation of feature annotation.</text>
</comment>
<dbReference type="GO" id="GO:0000931">
    <property type="term" value="C:gamma-tubulin ring complex"/>
    <property type="evidence" value="ECO:0007669"/>
    <property type="project" value="Ensembl"/>
</dbReference>
<dbReference type="GO" id="GO:0007099">
    <property type="term" value="P:centriole replication"/>
    <property type="evidence" value="ECO:0007669"/>
    <property type="project" value="Ensembl"/>
</dbReference>
<dbReference type="GO" id="GO:0005576">
    <property type="term" value="C:extracellular region"/>
    <property type="evidence" value="ECO:0007669"/>
    <property type="project" value="UniProtKB-SubCell"/>
</dbReference>
<dbReference type="GeneTree" id="ENSGT00950000183190"/>
<dbReference type="GO" id="GO:0000976">
    <property type="term" value="F:transcription cis-regulatory region binding"/>
    <property type="evidence" value="ECO:0007669"/>
    <property type="project" value="Ensembl"/>
</dbReference>
<keyword evidence="11" id="KW-0333">Golgi apparatus</keyword>
<evidence type="ECO:0000256" key="12">
    <source>
        <dbReference type="ARBA" id="ARBA00023157"/>
    </source>
</evidence>
<dbReference type="GO" id="GO:0046600">
    <property type="term" value="P:negative regulation of centriole replication"/>
    <property type="evidence" value="ECO:0007669"/>
    <property type="project" value="Ensembl"/>
</dbReference>
<feature type="coiled-coil region" evidence="17">
    <location>
        <begin position="1779"/>
        <end position="1806"/>
    </location>
</feature>
<feature type="compositionally biased region" description="Basic and acidic residues" evidence="18">
    <location>
        <begin position="1091"/>
        <end position="1109"/>
    </location>
</feature>
<keyword evidence="22" id="KW-1185">Reference proteome</keyword>
<dbReference type="InterPro" id="IPR056273">
    <property type="entry name" value="CDK5RAP2_MYOME_CC"/>
</dbReference>
<dbReference type="GO" id="GO:0030054">
    <property type="term" value="C:cell junction"/>
    <property type="evidence" value="ECO:0007669"/>
    <property type="project" value="Ensembl"/>
</dbReference>
<dbReference type="GO" id="GO:0005516">
    <property type="term" value="F:calmodulin binding"/>
    <property type="evidence" value="ECO:0007669"/>
    <property type="project" value="UniProtKB-KW"/>
</dbReference>
<dbReference type="GO" id="GO:0036064">
    <property type="term" value="C:ciliary basal body"/>
    <property type="evidence" value="ECO:0007669"/>
    <property type="project" value="Ensembl"/>
</dbReference>
<dbReference type="GO" id="GO:0000242">
    <property type="term" value="C:pericentriolar material"/>
    <property type="evidence" value="ECO:0007669"/>
    <property type="project" value="Ensembl"/>
</dbReference>
<evidence type="ECO:0000256" key="16">
    <source>
        <dbReference type="PROSITE-ProRule" id="PRU00460"/>
    </source>
</evidence>
<dbReference type="Ensembl" id="ENSTGUT00000024730.1">
    <property type="protein sequence ID" value="ENSTGUP00000031726.1"/>
    <property type="gene ID" value="ENSTGUG00000003376.2"/>
</dbReference>
<reference evidence="21" key="2">
    <citation type="submission" date="2025-08" db="UniProtKB">
        <authorList>
            <consortium name="Ensembl"/>
        </authorList>
    </citation>
    <scope>IDENTIFICATION</scope>
</reference>
<feature type="region of interest" description="Disordered" evidence="18">
    <location>
        <begin position="2254"/>
        <end position="2275"/>
    </location>
</feature>
<evidence type="ECO:0000256" key="10">
    <source>
        <dbReference type="ARBA" id="ARBA00022860"/>
    </source>
</evidence>
<dbReference type="GO" id="GO:0001578">
    <property type="term" value="P:microtubule bundle formation"/>
    <property type="evidence" value="ECO:0007669"/>
    <property type="project" value="Ensembl"/>
</dbReference>
<dbReference type="GO" id="GO:0005794">
    <property type="term" value="C:Golgi apparatus"/>
    <property type="evidence" value="ECO:0007669"/>
    <property type="project" value="UniProtKB-SubCell"/>
</dbReference>
<feature type="domain" description="Laminin EGF-like" evidence="20">
    <location>
        <begin position="250"/>
        <end position="300"/>
    </location>
</feature>
<proteinExistence type="predicted"/>
<feature type="compositionally biased region" description="Low complexity" evidence="18">
    <location>
        <begin position="2070"/>
        <end position="2081"/>
    </location>
</feature>
<dbReference type="InterPro" id="IPR056863">
    <property type="entry name" value="LMN_ATRN_NET-like_EGF"/>
</dbReference>
<keyword evidence="13" id="KW-0325">Glycoprotein</keyword>
<dbReference type="PROSITE" id="PS00022">
    <property type="entry name" value="EGF_1"/>
    <property type="match status" value="1"/>
</dbReference>
<dbReference type="SMART" id="SM00181">
    <property type="entry name" value="EGF"/>
    <property type="match status" value="5"/>
</dbReference>
<dbReference type="CDD" id="cd00055">
    <property type="entry name" value="EGF_Lam"/>
    <property type="match status" value="5"/>
</dbReference>
<evidence type="ECO:0000256" key="8">
    <source>
        <dbReference type="ARBA" id="ARBA00022729"/>
    </source>
</evidence>
<sequence length="2275" mass="256389">MRRRPSTALALLCLAALLAAATAALPASAAPPAEPGSGSGGPAESSLGTLPPARPRGTAAPARGSPAPPPPPEEEEEEAVAEEEEEEQQQQEEEEEAAADSGPAGDLCNCSSVGSAGCNRTTGQCRCLAGYTGPRCHSCAHGFFPQQGSQQCQPCSCSPAGATSEQCDHSGRCQCKVGVTDLKCDRCSEGYYRFNETTCEPCQCNNHSHTCDNSTGTCLDCQENTEGKHCELCKEGFYRSTHPAHGCQHCPCSIVASTGTCHLQPGQSVPRCDKCKPGYTGLNCNQCDKGYYNSDSICVRCECNGNVDPALSPSVCRPDSGECIGCLHHTTGTHCELCEEGYSRDSQGTNCTRKVVPDVAEDAVSPARARTMKDYENQITDLKKENFNLKLRIYFLEERMQQKFDGPTEEIYKINIELRVEIESLKRELQEREKLLIKAYKAVESLAQGGDAEMQHGKEAQKKMQEMEEMLSGRINLLEETLKAAQEEVEKALAMTEKEKALRIATEQKLSSIINAPAKDVDKVTEAEKDRLIEELNLSLKSKEALIQHLEKEKSQSGSSDGNLPAEKIRELTIALRLEKDSEIEALRMELKNERNSFEKKIQSLQEELQERENELAVEKKNGLKRDKTIQGLTVAIKAKEKENEELASEIEELNASLAKAREATHKAHVQKFKGAADYQALLMEKETLLAELRSENLTKDAENRRLQRIIKVTGQELSDLNLEREKMEKELDEAQLQKSRSDKTINDLRNQLEKLHGEMTEKEKAVEHHYNILLSESNQKLQSQELVIRQLTDSVNHKDLLLERLDGTVKEKDAELQELQNKCKNLLRANEELELKNEGLVEEKCAAQTQQSIIKIVRELEENKEAEYEKLILALRKEQNIYSTLVKTFKESDSINSLQVELNNIFMLRKQLEEDVLGNRNLQKILQDQIKDMKNHKDETLSFCGDQTSYMSICLGEQDHLSLQIDHLSLEELKKKVTDLLLMVKELQSINQELKARQSGCCTKDSQGKEALEILNHRECLETTEKPVMQPEDGDNDRKVQNSQFCERVSQVCLQVSLDFPCEVDKQITPSGYSESFCKDRHYRSPIKPQFEHDTTDKHLGRTGMSEHETEENLLTSLLRENGTSVLESTRQEQMKIVNELLDHLNTTEEECSSEDIEKKDEKDLRQMIIQLRAQLKHFKQVTKFLKQRVELKSTFDGEEKLYPDAVAQINKASQSLKVELKDAAMQTMTLESNVMRFKHEGKKGASEEKSKYSRLNAEAEHQQENVYKKGEQHERLAFTRTNEADSVSLPKKSRLPVLVRSCRALGNVPLNSWLQKSASEAQHRSRAPPEGLRACEIQTKPFQAQPKGEFLHESGAENLPEKPAQGNTSGRVVSLFKLDNTETQVEFQDVDPGTGDKNENVKDKNQQNYQEMQNHHSMSNGNMQSSLDEVDEEFYPMGHEDIDSAPAQSDSECLHNHQGTGARADALHGCGATEDIEELKQRVKSMQAELEKYKMFLLQGSEQLLFSGVSSGAVGDAALPVEGFVTQVQGTAMEGVQTSSAVPQLDYEIHTKNRDSESVEAPDTWAAQNLKELLLANEAELDKEQVMNVHLDEMYPLQNSLRATSPSKYDSLVHSQVRELSFQCQQIKEIRCACATYHEHLSSLVKAFEELLQASDVDFDLAEGFREQLSQSVLLFEKLEMKFLYGESIGTEVTILYELAQRNNEKNATMYQHLQDESPVPSALHSSSDFDLSDKSPLGSPEHRHDLQGQHSTLPLLPSKFPPELLMEHLQEIRILRQRLEYSIKTNERLRKQLERQVTDKELDQGSANIFIHGSEQHNSLTSEIHFLRKQNQVLNAMLAKGSRDKQKENEKLRESLSKKNAIIEHLHEDHECTKKENEKLQKQICQKEDEIRYLTCQIYSSRNELNRLQTEINVKQHQISENEKLLQSLRTEIKVYEKLEEARKKGTDPRCDASEEFQKDQKNPLDLHELLAEIQSLRVQLERSIDTNKSLHEKLEEQLSKGKREEEDPVSAVNIKCLLKAGSQPCAALDENLCHCPAARRNIGELQKGRCIPAEKPGTEAAPEGDSASVCSSTSGSSRTCTPRLVPGHRMWADRNGRHVLGLIEDYDALRKQISEGQQVLADMEIALREVTGTKLQEPGVMVPEQASLHGFSTSTHTVQQILEEAARSLKLLWRVSLPLKAAHGTAQGIQDEGMKAEIFRLRKKLSEQEKKLHSTVKRLHSTNQLKENMEKVIIDQLVLTHDVLKKARGNLEVPPAENQKSPSYTSKKRIL</sequence>
<feature type="coiled-coil region" evidence="17">
    <location>
        <begin position="588"/>
        <end position="766"/>
    </location>
</feature>
<dbReference type="GO" id="GO:0045665">
    <property type="term" value="P:negative regulation of neuron differentiation"/>
    <property type="evidence" value="ECO:0007669"/>
    <property type="project" value="Ensembl"/>
</dbReference>
<feature type="region of interest" description="Disordered" evidence="18">
    <location>
        <begin position="1089"/>
        <end position="1113"/>
    </location>
</feature>
<evidence type="ECO:0000256" key="6">
    <source>
        <dbReference type="ARBA" id="ARBA00022525"/>
    </source>
</evidence>
<name>A0A674HAT8_TAEGU</name>
<dbReference type="InterPro" id="IPR000742">
    <property type="entry name" value="EGF"/>
</dbReference>
<dbReference type="Proteomes" id="UP000007754">
    <property type="component" value="Chromosome 17"/>
</dbReference>
<dbReference type="GO" id="GO:0035371">
    <property type="term" value="C:microtubule plus-end"/>
    <property type="evidence" value="ECO:0007669"/>
    <property type="project" value="Ensembl"/>
</dbReference>
<dbReference type="SUPFAM" id="SSF57196">
    <property type="entry name" value="EGF/Laminin"/>
    <property type="match status" value="4"/>
</dbReference>
<feature type="coiled-coil region" evidence="17">
    <location>
        <begin position="971"/>
        <end position="998"/>
    </location>
</feature>
<dbReference type="GO" id="GO:0008017">
    <property type="term" value="F:microtubule binding"/>
    <property type="evidence" value="ECO:0007669"/>
    <property type="project" value="Ensembl"/>
</dbReference>
<feature type="disulfide bond" evidence="16">
    <location>
        <begin position="326"/>
        <end position="335"/>
    </location>
</feature>
<evidence type="ECO:0000256" key="19">
    <source>
        <dbReference type="SAM" id="SignalP"/>
    </source>
</evidence>
<protein>
    <recommendedName>
        <fullName evidence="4">CDK5 regulatory subunit-associated protein 2</fullName>
    </recommendedName>
</protein>
<evidence type="ECO:0000256" key="4">
    <source>
        <dbReference type="ARBA" id="ARBA00020479"/>
    </source>
</evidence>
<accession>A0A674HAT8</accession>
<gene>
    <name evidence="21" type="primary">CDK5RAP2</name>
</gene>
<keyword evidence="12 16" id="KW-1015">Disulfide bond</keyword>
<feature type="coiled-coil region" evidence="17">
    <location>
        <begin position="372"/>
        <end position="442"/>
    </location>
</feature>
<keyword evidence="6" id="KW-0964">Secreted</keyword>
<feature type="domain" description="Laminin EGF-like" evidence="20">
    <location>
        <begin position="108"/>
        <end position="154"/>
    </location>
</feature>
<dbReference type="GO" id="GO:0097431">
    <property type="term" value="C:mitotic spindle pole"/>
    <property type="evidence" value="ECO:0007669"/>
    <property type="project" value="Ensembl"/>
</dbReference>
<evidence type="ECO:0000256" key="3">
    <source>
        <dbReference type="ARBA" id="ARBA00004613"/>
    </source>
</evidence>
<keyword evidence="14" id="KW-0206">Cytoskeleton</keyword>
<feature type="compositionally biased region" description="Low complexity" evidence="18">
    <location>
        <begin position="55"/>
        <end position="65"/>
    </location>
</feature>
<keyword evidence="17" id="KW-0175">Coiled coil</keyword>
<dbReference type="Pfam" id="PF00053">
    <property type="entry name" value="EGF_laminin"/>
    <property type="match status" value="4"/>
</dbReference>
<feature type="coiled-coil region" evidence="17">
    <location>
        <begin position="1970"/>
        <end position="2001"/>
    </location>
</feature>
<evidence type="ECO:0000256" key="13">
    <source>
        <dbReference type="ARBA" id="ARBA00023180"/>
    </source>
</evidence>
<evidence type="ECO:0000256" key="14">
    <source>
        <dbReference type="ARBA" id="ARBA00023212"/>
    </source>
</evidence>
<dbReference type="PANTHER" id="PTHR46930">
    <property type="entry name" value="CDK5 REGULATORY SUBUNIT-ASSOCIATED PROTEIN 2"/>
    <property type="match status" value="1"/>
</dbReference>
<dbReference type="GO" id="GO:0005604">
    <property type="term" value="C:basement membrane"/>
    <property type="evidence" value="ECO:0007669"/>
    <property type="project" value="UniProtKB-ARBA"/>
</dbReference>
<dbReference type="FunFam" id="2.10.25.10:FF:000188">
    <property type="entry name" value="Laminin subunit gamma 2"/>
    <property type="match status" value="3"/>
</dbReference>
<keyword evidence="15 16" id="KW-0424">Laminin EGF-like domain</keyword>
<evidence type="ECO:0000256" key="15">
    <source>
        <dbReference type="ARBA" id="ARBA00023292"/>
    </source>
</evidence>
<evidence type="ECO:0000256" key="7">
    <source>
        <dbReference type="ARBA" id="ARBA00022553"/>
    </source>
</evidence>
<feature type="disulfide bond" evidence="16">
    <location>
        <begin position="127"/>
        <end position="136"/>
    </location>
</feature>
<dbReference type="GO" id="GO:0090266">
    <property type="term" value="P:regulation of mitotic cell cycle spindle assembly checkpoint"/>
    <property type="evidence" value="ECO:0007669"/>
    <property type="project" value="Ensembl"/>
</dbReference>
<dbReference type="PRINTS" id="PR00011">
    <property type="entry name" value="EGFLAMININ"/>
</dbReference>
<dbReference type="GO" id="GO:0045893">
    <property type="term" value="P:positive regulation of DNA-templated transcription"/>
    <property type="evidence" value="ECO:0007669"/>
    <property type="project" value="Ensembl"/>
</dbReference>
<feature type="chain" id="PRO_5025599186" description="CDK5 regulatory subunit-associated protein 2" evidence="19">
    <location>
        <begin position="24"/>
        <end position="2275"/>
    </location>
</feature>
<evidence type="ECO:0000256" key="2">
    <source>
        <dbReference type="ARBA" id="ARBA00004555"/>
    </source>
</evidence>
<comment type="subcellular location">
    <subcellularLocation>
        <location evidence="1">Cytoplasm</location>
        <location evidence="1">Cytoskeleton</location>
    </subcellularLocation>
    <subcellularLocation>
        <location evidence="2">Golgi apparatus</location>
    </subcellularLocation>
    <subcellularLocation>
        <location evidence="3">Secreted</location>
    </subcellularLocation>
</comment>
<feature type="domain" description="Laminin EGF-like" evidence="20">
    <location>
        <begin position="202"/>
        <end position="249"/>
    </location>
</feature>
<dbReference type="InParanoid" id="A0A674HAT8"/>
<dbReference type="GO" id="GO:0019901">
    <property type="term" value="F:protein kinase binding"/>
    <property type="evidence" value="ECO:0007669"/>
    <property type="project" value="Ensembl"/>
</dbReference>
<feature type="disulfide bond" evidence="16">
    <location>
        <begin position="155"/>
        <end position="167"/>
    </location>
</feature>
<keyword evidence="10" id="KW-0112">Calmodulin-binding</keyword>
<feature type="coiled-coil region" evidence="17">
    <location>
        <begin position="1866"/>
        <end position="1945"/>
    </location>
</feature>
<evidence type="ECO:0000256" key="9">
    <source>
        <dbReference type="ARBA" id="ARBA00022737"/>
    </source>
</evidence>
<evidence type="ECO:0000256" key="5">
    <source>
        <dbReference type="ARBA" id="ARBA00022490"/>
    </source>
</evidence>
<dbReference type="OMA" id="HRIWANS"/>
<keyword evidence="5" id="KW-0963">Cytoplasm</keyword>
<evidence type="ECO:0000256" key="18">
    <source>
        <dbReference type="SAM" id="MobiDB-lite"/>
    </source>
</evidence>
<dbReference type="GO" id="GO:0022008">
    <property type="term" value="P:neurogenesis"/>
    <property type="evidence" value="ECO:0007669"/>
    <property type="project" value="Ensembl"/>
</dbReference>